<keyword evidence="1" id="KW-0175">Coiled coil</keyword>
<organism evidence="2 3">
    <name type="scientific">Jeotgalibacillus soli</name>
    <dbReference type="NCBI Taxonomy" id="889306"/>
    <lineage>
        <taxon>Bacteria</taxon>
        <taxon>Bacillati</taxon>
        <taxon>Bacillota</taxon>
        <taxon>Bacilli</taxon>
        <taxon>Bacillales</taxon>
        <taxon>Caryophanaceae</taxon>
        <taxon>Jeotgalibacillus</taxon>
    </lineage>
</organism>
<keyword evidence="3" id="KW-1185">Reference proteome</keyword>
<dbReference type="AlphaFoldDB" id="A0A0C2S7F0"/>
<dbReference type="Proteomes" id="UP000031938">
    <property type="component" value="Unassembled WGS sequence"/>
</dbReference>
<sequence length="125" mass="14705">MMKIQVASNVTVNPETLNKIVNEREVNMPRVPIHSASEAVENAKERDNSLEKLEELQRQVDQTNKLFEVNYTTVHFNLHDDTDRYFIQIIDRKTEEVIREIPSEDFLNMVSKMVEYMGFMIDEKA</sequence>
<name>A0A0C2S7F0_9BACL</name>
<dbReference type="PATRIC" id="fig|889306.3.peg.1421"/>
<dbReference type="PANTHER" id="PTHR37166:SF1">
    <property type="entry name" value="PROTEIN FLAG"/>
    <property type="match status" value="1"/>
</dbReference>
<proteinExistence type="predicted"/>
<evidence type="ECO:0000256" key="1">
    <source>
        <dbReference type="SAM" id="Coils"/>
    </source>
</evidence>
<dbReference type="STRING" id="889306.KP78_14120"/>
<evidence type="ECO:0000313" key="3">
    <source>
        <dbReference type="Proteomes" id="UP000031938"/>
    </source>
</evidence>
<comment type="caution">
    <text evidence="2">The sequence shown here is derived from an EMBL/GenBank/DDBJ whole genome shotgun (WGS) entry which is preliminary data.</text>
</comment>
<dbReference type="PANTHER" id="PTHR37166">
    <property type="entry name" value="PROTEIN FLAG"/>
    <property type="match status" value="1"/>
</dbReference>
<evidence type="ECO:0000313" key="2">
    <source>
        <dbReference type="EMBL" id="KIL49944.1"/>
    </source>
</evidence>
<gene>
    <name evidence="2" type="ORF">KP78_14120</name>
</gene>
<accession>A0A0C2S7F0</accession>
<dbReference type="Pfam" id="PF03646">
    <property type="entry name" value="FlaG"/>
    <property type="match status" value="1"/>
</dbReference>
<reference evidence="2 3" key="1">
    <citation type="submission" date="2015-01" db="EMBL/GenBank/DDBJ databases">
        <title>Genome sequencing of Jeotgalibacillus soli.</title>
        <authorList>
            <person name="Goh K.M."/>
            <person name="Chan K.-G."/>
            <person name="Yaakop A.S."/>
            <person name="Ee R."/>
            <person name="Gan H.M."/>
            <person name="Chan C.S."/>
        </authorList>
    </citation>
    <scope>NUCLEOTIDE SEQUENCE [LARGE SCALE GENOMIC DNA]</scope>
    <source>
        <strain evidence="2 3">P9</strain>
    </source>
</reference>
<dbReference type="Gene3D" id="3.30.160.170">
    <property type="entry name" value="FlaG-like"/>
    <property type="match status" value="1"/>
</dbReference>
<dbReference type="InterPro" id="IPR005186">
    <property type="entry name" value="FlaG"/>
</dbReference>
<dbReference type="InterPro" id="IPR035924">
    <property type="entry name" value="FlaG-like_sf"/>
</dbReference>
<feature type="coiled-coil region" evidence="1">
    <location>
        <begin position="33"/>
        <end position="66"/>
    </location>
</feature>
<evidence type="ECO:0008006" key="4">
    <source>
        <dbReference type="Google" id="ProtNLM"/>
    </source>
</evidence>
<dbReference type="SUPFAM" id="SSF160214">
    <property type="entry name" value="FlaG-like"/>
    <property type="match status" value="1"/>
</dbReference>
<protein>
    <recommendedName>
        <fullName evidence="4">Flagellar protein FlaG</fullName>
    </recommendedName>
</protein>
<dbReference type="EMBL" id="JXRP01000009">
    <property type="protein sequence ID" value="KIL49944.1"/>
    <property type="molecule type" value="Genomic_DNA"/>
</dbReference>